<comment type="caution">
    <text evidence="1">The sequence shown here is derived from an EMBL/GenBank/DDBJ whole genome shotgun (WGS) entry which is preliminary data.</text>
</comment>
<dbReference type="Proteomes" id="UP000266673">
    <property type="component" value="Unassembled WGS sequence"/>
</dbReference>
<reference evidence="1 2" key="1">
    <citation type="submission" date="2018-06" db="EMBL/GenBank/DDBJ databases">
        <title>Comparative genomics reveals the genomic features of Rhizophagus irregularis, R. cerebriforme, R. diaphanum and Gigaspora rosea, and their symbiotic lifestyle signature.</title>
        <authorList>
            <person name="Morin E."/>
            <person name="San Clemente H."/>
            <person name="Chen E.C.H."/>
            <person name="De La Providencia I."/>
            <person name="Hainaut M."/>
            <person name="Kuo A."/>
            <person name="Kohler A."/>
            <person name="Murat C."/>
            <person name="Tang N."/>
            <person name="Roy S."/>
            <person name="Loubradou J."/>
            <person name="Henrissat B."/>
            <person name="Grigoriev I.V."/>
            <person name="Corradi N."/>
            <person name="Roux C."/>
            <person name="Martin F.M."/>
        </authorList>
    </citation>
    <scope>NUCLEOTIDE SEQUENCE [LARGE SCALE GENOMIC DNA]</scope>
    <source>
        <strain evidence="1 2">DAOM 194757</strain>
    </source>
</reference>
<evidence type="ECO:0000313" key="1">
    <source>
        <dbReference type="EMBL" id="RIB16674.1"/>
    </source>
</evidence>
<name>A0A397V2D9_9GLOM</name>
<organism evidence="1 2">
    <name type="scientific">Gigaspora rosea</name>
    <dbReference type="NCBI Taxonomy" id="44941"/>
    <lineage>
        <taxon>Eukaryota</taxon>
        <taxon>Fungi</taxon>
        <taxon>Fungi incertae sedis</taxon>
        <taxon>Mucoromycota</taxon>
        <taxon>Glomeromycotina</taxon>
        <taxon>Glomeromycetes</taxon>
        <taxon>Diversisporales</taxon>
        <taxon>Gigasporaceae</taxon>
        <taxon>Gigaspora</taxon>
    </lineage>
</organism>
<keyword evidence="2" id="KW-1185">Reference proteome</keyword>
<protein>
    <submittedName>
        <fullName evidence="1">Uncharacterized protein</fullName>
    </submittedName>
</protein>
<evidence type="ECO:0000313" key="2">
    <source>
        <dbReference type="Proteomes" id="UP000266673"/>
    </source>
</evidence>
<proteinExistence type="predicted"/>
<accession>A0A397V2D9</accession>
<dbReference type="AlphaFoldDB" id="A0A397V2D9"/>
<dbReference type="OrthoDB" id="2350361at2759"/>
<dbReference type="EMBL" id="QKWP01000658">
    <property type="protein sequence ID" value="RIB16674.1"/>
    <property type="molecule type" value="Genomic_DNA"/>
</dbReference>
<sequence>MPNIGEWNEFTPAKLEKVSYNNESTKQDLINLLDATLSQEPEFQKTGIVSLTGIEKAMLRLAECDIITELSAEALNSNEKSKFPLAQGWALKENQKFGKRGGVKAGSLEESEVPRVSTIQNWIGRYATYHKQKTIMLVSSIFNK</sequence>
<gene>
    <name evidence="1" type="ORF">C2G38_2038385</name>
</gene>